<name>A0A8C5S0N8_LATLA</name>
<dbReference type="Ensembl" id="ENSLLTT00000010264.1">
    <property type="protein sequence ID" value="ENSLLTP00000009893.1"/>
    <property type="gene ID" value="ENSLLTG00000007549.1"/>
</dbReference>
<reference evidence="2" key="1">
    <citation type="submission" date="2025-08" db="UniProtKB">
        <authorList>
            <consortium name="Ensembl"/>
        </authorList>
    </citation>
    <scope>IDENTIFICATION</scope>
</reference>
<keyword evidence="3" id="KW-1185">Reference proteome</keyword>
<sequence length="111" mass="12129">LFFCFSVKFLVINFVFFLLILSPATAPNCSISLINFCPLSIGSSMKNTKSSANACNLYSSDLIFSPFISGFCLILIQGRERQPCLTPFSIFIGQVISPFTIILASCVEIGL</sequence>
<accession>A0A8C5S0N8</accession>
<keyword evidence="1" id="KW-1133">Transmembrane helix</keyword>
<dbReference type="AlphaFoldDB" id="A0A8C5S0N8"/>
<feature type="transmembrane region" description="Helical" evidence="1">
    <location>
        <begin position="12"/>
        <end position="36"/>
    </location>
</feature>
<dbReference type="Proteomes" id="UP000694406">
    <property type="component" value="Unplaced"/>
</dbReference>
<feature type="transmembrane region" description="Helical" evidence="1">
    <location>
        <begin position="88"/>
        <end position="107"/>
    </location>
</feature>
<keyword evidence="1" id="KW-0812">Transmembrane</keyword>
<protein>
    <submittedName>
        <fullName evidence="2">Uncharacterized protein</fullName>
    </submittedName>
</protein>
<evidence type="ECO:0000256" key="1">
    <source>
        <dbReference type="SAM" id="Phobius"/>
    </source>
</evidence>
<evidence type="ECO:0000313" key="3">
    <source>
        <dbReference type="Proteomes" id="UP000694406"/>
    </source>
</evidence>
<keyword evidence="1" id="KW-0472">Membrane</keyword>
<dbReference type="GeneTree" id="ENSGT00990000205219"/>
<proteinExistence type="predicted"/>
<evidence type="ECO:0000313" key="2">
    <source>
        <dbReference type="Ensembl" id="ENSLLTP00000009893.1"/>
    </source>
</evidence>
<organism evidence="2 3">
    <name type="scientific">Laticauda laticaudata</name>
    <name type="common">Blue-ringed sea krait</name>
    <name type="synonym">Blue-lipped sea krait</name>
    <dbReference type="NCBI Taxonomy" id="8630"/>
    <lineage>
        <taxon>Eukaryota</taxon>
        <taxon>Metazoa</taxon>
        <taxon>Chordata</taxon>
        <taxon>Craniata</taxon>
        <taxon>Vertebrata</taxon>
        <taxon>Euteleostomi</taxon>
        <taxon>Lepidosauria</taxon>
        <taxon>Squamata</taxon>
        <taxon>Bifurcata</taxon>
        <taxon>Unidentata</taxon>
        <taxon>Episquamata</taxon>
        <taxon>Toxicofera</taxon>
        <taxon>Serpentes</taxon>
        <taxon>Colubroidea</taxon>
        <taxon>Elapidae</taxon>
        <taxon>Laticaudinae</taxon>
        <taxon>Laticauda</taxon>
    </lineage>
</organism>
<feature type="transmembrane region" description="Helical" evidence="1">
    <location>
        <begin position="57"/>
        <end position="76"/>
    </location>
</feature>
<reference evidence="2" key="2">
    <citation type="submission" date="2025-09" db="UniProtKB">
        <authorList>
            <consortium name="Ensembl"/>
        </authorList>
    </citation>
    <scope>IDENTIFICATION</scope>
</reference>